<name>A0AAD0WBL9_9GAMM</name>
<accession>A0AAD0WBL9</accession>
<dbReference type="EMBL" id="CP032090">
    <property type="protein sequence ID" value="AXV64191.1"/>
    <property type="molecule type" value="Genomic_DNA"/>
</dbReference>
<dbReference type="KEGG" id="pdj:D0907_02345"/>
<protein>
    <submittedName>
        <fullName evidence="1">Uncharacterized protein</fullName>
    </submittedName>
</protein>
<dbReference type="RefSeq" id="WP_118843970.1">
    <property type="nucleotide sequence ID" value="NZ_CP032090.1"/>
</dbReference>
<evidence type="ECO:0000313" key="2">
    <source>
        <dbReference type="Proteomes" id="UP000264605"/>
    </source>
</evidence>
<reference evidence="1 2" key="1">
    <citation type="submission" date="2018-08" db="EMBL/GenBank/DDBJ databases">
        <title>Draft genome sequence of Pseudoalteromonas donghaensis HJ51.</title>
        <authorList>
            <person name="Oh J."/>
            <person name="Roh D."/>
        </authorList>
    </citation>
    <scope>NUCLEOTIDE SEQUENCE [LARGE SCALE GENOMIC DNA]</scope>
    <source>
        <strain evidence="1 2">HJ51</strain>
    </source>
</reference>
<evidence type="ECO:0000313" key="1">
    <source>
        <dbReference type="EMBL" id="AXV64191.1"/>
    </source>
</evidence>
<proteinExistence type="predicted"/>
<gene>
    <name evidence="1" type="ORF">D0907_02345</name>
</gene>
<dbReference type="AlphaFoldDB" id="A0AAD0WBL9"/>
<organism evidence="1 2">
    <name type="scientific">Pseudoalteromonas lipolytica</name>
    <dbReference type="NCBI Taxonomy" id="570156"/>
    <lineage>
        <taxon>Bacteria</taxon>
        <taxon>Pseudomonadati</taxon>
        <taxon>Pseudomonadota</taxon>
        <taxon>Gammaproteobacteria</taxon>
        <taxon>Alteromonadales</taxon>
        <taxon>Pseudoalteromonadaceae</taxon>
        <taxon>Pseudoalteromonas</taxon>
    </lineage>
</organism>
<dbReference type="Proteomes" id="UP000264605">
    <property type="component" value="Chromosome"/>
</dbReference>
<sequence>MAKGESGRIVLEINPELKKKLYSILAFEQLTLKDWFIENAEKHIKDKSAELLKSIEQNQNEI</sequence>
<dbReference type="GeneID" id="99504281"/>